<dbReference type="InterPro" id="IPR038883">
    <property type="entry name" value="AN11006-like"/>
</dbReference>
<feature type="domain" description="2EXR" evidence="1">
    <location>
        <begin position="29"/>
        <end position="90"/>
    </location>
</feature>
<dbReference type="Pfam" id="PF20150">
    <property type="entry name" value="2EXR"/>
    <property type="match status" value="1"/>
</dbReference>
<dbReference type="InterPro" id="IPR045518">
    <property type="entry name" value="2EXR"/>
</dbReference>
<dbReference type="Proteomes" id="UP001310594">
    <property type="component" value="Unassembled WGS sequence"/>
</dbReference>
<proteinExistence type="predicted"/>
<reference evidence="2" key="1">
    <citation type="submission" date="2023-08" db="EMBL/GenBank/DDBJ databases">
        <title>Black Yeasts Isolated from many extreme environments.</title>
        <authorList>
            <person name="Coleine C."/>
            <person name="Stajich J.E."/>
            <person name="Selbmann L."/>
        </authorList>
    </citation>
    <scope>NUCLEOTIDE SEQUENCE</scope>
    <source>
        <strain evidence="2">CCFEE 5810</strain>
    </source>
</reference>
<evidence type="ECO:0000259" key="1">
    <source>
        <dbReference type="Pfam" id="PF20150"/>
    </source>
</evidence>
<dbReference type="PANTHER" id="PTHR42085">
    <property type="entry name" value="F-BOX DOMAIN-CONTAINING PROTEIN"/>
    <property type="match status" value="1"/>
</dbReference>
<dbReference type="PANTHER" id="PTHR42085:SF2">
    <property type="entry name" value="F-BOX DOMAIN-CONTAINING PROTEIN"/>
    <property type="match status" value="1"/>
</dbReference>
<organism evidence="2 3">
    <name type="scientific">Elasticomyces elasticus</name>
    <dbReference type="NCBI Taxonomy" id="574655"/>
    <lineage>
        <taxon>Eukaryota</taxon>
        <taxon>Fungi</taxon>
        <taxon>Dikarya</taxon>
        <taxon>Ascomycota</taxon>
        <taxon>Pezizomycotina</taxon>
        <taxon>Dothideomycetes</taxon>
        <taxon>Dothideomycetidae</taxon>
        <taxon>Mycosphaerellales</taxon>
        <taxon>Teratosphaeriaceae</taxon>
        <taxon>Elasticomyces</taxon>
    </lineage>
</organism>
<protein>
    <recommendedName>
        <fullName evidence="1">2EXR domain-containing protein</fullName>
    </recommendedName>
</protein>
<comment type="caution">
    <text evidence="2">The sequence shown here is derived from an EMBL/GenBank/DDBJ whole genome shotgun (WGS) entry which is preliminary data.</text>
</comment>
<dbReference type="AlphaFoldDB" id="A0AAN7VRF2"/>
<dbReference type="EMBL" id="JAVRQU010000010">
    <property type="protein sequence ID" value="KAK5697989.1"/>
    <property type="molecule type" value="Genomic_DNA"/>
</dbReference>
<name>A0AAN7VRF2_9PEZI</name>
<evidence type="ECO:0000313" key="3">
    <source>
        <dbReference type="Proteomes" id="UP001310594"/>
    </source>
</evidence>
<accession>A0AAN7VRF2</accession>
<sequence length="200" mass="22835">MAEDRHTRADNEGGSTKCPNEAKCRLLALPAELRLQIYEYAVLKSRPVIITRRETKAGRKAQLIQPALSKTCRSIREDALKIYYSKTRFAATYSSWGDRGRKDWRRNASTINRWLRCIGAKNRGLINSLEVFGYCIREFNNPHEIWYIAAHRKLMHRELGEVAQLGGEFKPGAKGMFLVCFPSCDEDSVASVDDHLREGS</sequence>
<gene>
    <name evidence="2" type="ORF">LTR97_006949</name>
</gene>
<evidence type="ECO:0000313" key="2">
    <source>
        <dbReference type="EMBL" id="KAK5697989.1"/>
    </source>
</evidence>